<dbReference type="EMBL" id="CAUWAG010000003">
    <property type="protein sequence ID" value="CAJ2500500.1"/>
    <property type="molecule type" value="Genomic_DNA"/>
</dbReference>
<feature type="region of interest" description="Disordered" evidence="1">
    <location>
        <begin position="18"/>
        <end position="38"/>
    </location>
</feature>
<feature type="compositionally biased region" description="Basic and acidic residues" evidence="1">
    <location>
        <begin position="279"/>
        <end position="292"/>
    </location>
</feature>
<proteinExistence type="predicted"/>
<accession>A0AAI8V9W2</accession>
<keyword evidence="3" id="KW-1185">Reference proteome</keyword>
<sequence length="424" mass="47956">MGRELIDMMKEMMIKRREHSVQECPHPSRPIPTTTIDPEGDMFIHVGRNRCLEPNFSKHRHEDAMRLRIDGKLVGQASPSWLGMLAKSNENSDMHGQWEIHVPEDNAPAMLTIFNILYSKFDQPPLGCDTDIDELYNITVLTEKYNLTHLLRPWAAQWVLSMEKYWLGRTFGAGESTYDLEKLIWIFWVLGHQPLYSFMVLQVAAYSSLDKHGNLIDPSKHVCFVSDEQNFRHPSHAMDAIKFARVSMLRSITSSIKSTIQEHLHGTEKPSWLQCAPSKSDKKSDNTDDHASRSTTRTAFISFLQSEKLWPTPDAFDISRSPMALLADFKQPGASSLAAFAHAADGRCRPDGVFHARVARIIRETTLPLVESSKAHLRAQAAKTGLRLYDRMGYAPPAESWSMQLVVSSLDLGGGRQSRRVVSV</sequence>
<evidence type="ECO:0000313" key="3">
    <source>
        <dbReference type="Proteomes" id="UP001295740"/>
    </source>
</evidence>
<dbReference type="Proteomes" id="UP001295740">
    <property type="component" value="Unassembled WGS sequence"/>
</dbReference>
<feature type="region of interest" description="Disordered" evidence="1">
    <location>
        <begin position="265"/>
        <end position="293"/>
    </location>
</feature>
<gene>
    <name evidence="2" type="ORF">KHLLAP_LOCUS968</name>
</gene>
<dbReference type="AlphaFoldDB" id="A0AAI8V9W2"/>
<reference evidence="2" key="1">
    <citation type="submission" date="2023-10" db="EMBL/GenBank/DDBJ databases">
        <authorList>
            <person name="Hackl T."/>
        </authorList>
    </citation>
    <scope>NUCLEOTIDE SEQUENCE</scope>
</reference>
<name>A0AAI8V9W2_9PEZI</name>
<protein>
    <submittedName>
        <fullName evidence="2">Uu.00g033530.m01.CDS01</fullName>
    </submittedName>
</protein>
<evidence type="ECO:0000256" key="1">
    <source>
        <dbReference type="SAM" id="MobiDB-lite"/>
    </source>
</evidence>
<comment type="caution">
    <text evidence="2">The sequence shown here is derived from an EMBL/GenBank/DDBJ whole genome shotgun (WGS) entry which is preliminary data.</text>
</comment>
<evidence type="ECO:0000313" key="2">
    <source>
        <dbReference type="EMBL" id="CAJ2500500.1"/>
    </source>
</evidence>
<organism evidence="2 3">
    <name type="scientific">Anthostomella pinea</name>
    <dbReference type="NCBI Taxonomy" id="933095"/>
    <lineage>
        <taxon>Eukaryota</taxon>
        <taxon>Fungi</taxon>
        <taxon>Dikarya</taxon>
        <taxon>Ascomycota</taxon>
        <taxon>Pezizomycotina</taxon>
        <taxon>Sordariomycetes</taxon>
        <taxon>Xylariomycetidae</taxon>
        <taxon>Xylariales</taxon>
        <taxon>Xylariaceae</taxon>
        <taxon>Anthostomella</taxon>
    </lineage>
</organism>